<feature type="domain" description="Acyltransferase 3" evidence="3">
    <location>
        <begin position="44"/>
        <end position="370"/>
    </location>
</feature>
<feature type="transmembrane region" description="Helical" evidence="2">
    <location>
        <begin position="200"/>
        <end position="220"/>
    </location>
</feature>
<keyword evidence="2" id="KW-1133">Transmembrane helix</keyword>
<protein>
    <submittedName>
        <fullName evidence="4">Acyltransferase</fullName>
    </submittedName>
</protein>
<dbReference type="Pfam" id="PF01757">
    <property type="entry name" value="Acyl_transf_3"/>
    <property type="match status" value="1"/>
</dbReference>
<feature type="transmembrane region" description="Helical" evidence="2">
    <location>
        <begin position="177"/>
        <end position="193"/>
    </location>
</feature>
<keyword evidence="2" id="KW-0472">Membrane</keyword>
<dbReference type="InterPro" id="IPR002656">
    <property type="entry name" value="Acyl_transf_3_dom"/>
</dbReference>
<feature type="transmembrane region" description="Helical" evidence="2">
    <location>
        <begin position="286"/>
        <end position="307"/>
    </location>
</feature>
<dbReference type="GO" id="GO:0016020">
    <property type="term" value="C:membrane"/>
    <property type="evidence" value="ECO:0007669"/>
    <property type="project" value="TreeGrafter"/>
</dbReference>
<evidence type="ECO:0000259" key="3">
    <source>
        <dbReference type="Pfam" id="PF01757"/>
    </source>
</evidence>
<evidence type="ECO:0000256" key="1">
    <source>
        <dbReference type="SAM" id="MobiDB-lite"/>
    </source>
</evidence>
<feature type="transmembrane region" description="Helical" evidence="2">
    <location>
        <begin position="70"/>
        <end position="91"/>
    </location>
</feature>
<reference evidence="4 5" key="1">
    <citation type="submission" date="2019-05" db="EMBL/GenBank/DDBJ databases">
        <title>Nakamurella sp. N5BH11, whole genome shotgun sequence.</title>
        <authorList>
            <person name="Tuo L."/>
        </authorList>
    </citation>
    <scope>NUCLEOTIDE SEQUENCE [LARGE SCALE GENOMIC DNA]</scope>
    <source>
        <strain evidence="4 5">N5BH11</strain>
    </source>
</reference>
<comment type="caution">
    <text evidence="4">The sequence shown here is derived from an EMBL/GenBank/DDBJ whole genome shotgun (WGS) entry which is preliminary data.</text>
</comment>
<dbReference type="Proteomes" id="UP000306985">
    <property type="component" value="Unassembled WGS sequence"/>
</dbReference>
<dbReference type="AlphaFoldDB" id="A0A4U6QM40"/>
<dbReference type="GO" id="GO:0009103">
    <property type="term" value="P:lipopolysaccharide biosynthetic process"/>
    <property type="evidence" value="ECO:0007669"/>
    <property type="project" value="TreeGrafter"/>
</dbReference>
<evidence type="ECO:0000313" key="4">
    <source>
        <dbReference type="EMBL" id="TKV61664.1"/>
    </source>
</evidence>
<feature type="transmembrane region" description="Helical" evidence="2">
    <location>
        <begin position="261"/>
        <end position="280"/>
    </location>
</feature>
<dbReference type="PANTHER" id="PTHR23028">
    <property type="entry name" value="ACETYLTRANSFERASE"/>
    <property type="match status" value="1"/>
</dbReference>
<dbReference type="EMBL" id="SZZH01000001">
    <property type="protein sequence ID" value="TKV61664.1"/>
    <property type="molecule type" value="Genomic_DNA"/>
</dbReference>
<keyword evidence="4" id="KW-0808">Transferase</keyword>
<feature type="transmembrane region" description="Helical" evidence="2">
    <location>
        <begin position="112"/>
        <end position="130"/>
    </location>
</feature>
<sequence>MTGSGDMYPICQGAWRFRIRQDGPAMTLDAARSIEPTRRLRRMPSLDGVRTIAVIFTSLIHLVPNAVPGGFIGVDMFFVLSGFLITSLLIGEWDRHGRIALGRFYVRRARRLLPAVLLLSLVFTVTAVLLDHSTRNLVVTAVTDAGLLTYTLNWAGVLQHDVPWQVDHLWSLSVEEQFYLLWPLVLIVLLPRVRRTTLMWITGLAAAGSVLLQAVSFLAWHSVNISYLASPLRAEGILLGCLLAQWYCWRRAENSLTAVAQARWIPAVALLGLLVAALTLPLDGTVSYVGGMAVATVLAAALVWSLVGKETLGRLDDPVTRLLRSRPMTAIGRRSYSIYLWQNFMAWALTPSLAGTWAWIPANVVATLACAEVSYRFVERRFWRPDVPAKGTPAPSSHRAVDTSGRLEAAPLTRTGPESA</sequence>
<organism evidence="4 5">
    <name type="scientific">Nakamurella flava</name>
    <dbReference type="NCBI Taxonomy" id="2576308"/>
    <lineage>
        <taxon>Bacteria</taxon>
        <taxon>Bacillati</taxon>
        <taxon>Actinomycetota</taxon>
        <taxon>Actinomycetes</taxon>
        <taxon>Nakamurellales</taxon>
        <taxon>Nakamurellaceae</taxon>
        <taxon>Nakamurella</taxon>
    </lineage>
</organism>
<feature type="transmembrane region" description="Helical" evidence="2">
    <location>
        <begin position="338"/>
        <end position="360"/>
    </location>
</feature>
<keyword evidence="2" id="KW-0812">Transmembrane</keyword>
<dbReference type="InterPro" id="IPR050879">
    <property type="entry name" value="Acyltransferase_3"/>
</dbReference>
<keyword evidence="4" id="KW-0012">Acyltransferase</keyword>
<keyword evidence="5" id="KW-1185">Reference proteome</keyword>
<feature type="region of interest" description="Disordered" evidence="1">
    <location>
        <begin position="388"/>
        <end position="420"/>
    </location>
</feature>
<proteinExistence type="predicted"/>
<gene>
    <name evidence="4" type="ORF">FDO65_08955</name>
</gene>
<dbReference type="OrthoDB" id="3404679at2"/>
<name>A0A4U6QM40_9ACTN</name>
<accession>A0A4U6QM40</accession>
<dbReference type="GO" id="GO:0016747">
    <property type="term" value="F:acyltransferase activity, transferring groups other than amino-acyl groups"/>
    <property type="evidence" value="ECO:0007669"/>
    <property type="project" value="InterPro"/>
</dbReference>
<dbReference type="PANTHER" id="PTHR23028:SF53">
    <property type="entry name" value="ACYL_TRANSF_3 DOMAIN-CONTAINING PROTEIN"/>
    <property type="match status" value="1"/>
</dbReference>
<feature type="transmembrane region" description="Helical" evidence="2">
    <location>
        <begin position="232"/>
        <end position="249"/>
    </location>
</feature>
<evidence type="ECO:0000256" key="2">
    <source>
        <dbReference type="SAM" id="Phobius"/>
    </source>
</evidence>
<evidence type="ECO:0000313" key="5">
    <source>
        <dbReference type="Proteomes" id="UP000306985"/>
    </source>
</evidence>